<evidence type="ECO:0000313" key="3">
    <source>
        <dbReference type="Proteomes" id="UP001328107"/>
    </source>
</evidence>
<evidence type="ECO:0000256" key="1">
    <source>
        <dbReference type="SAM" id="MobiDB-lite"/>
    </source>
</evidence>
<proteinExistence type="predicted"/>
<dbReference type="Proteomes" id="UP001328107">
    <property type="component" value="Unassembled WGS sequence"/>
</dbReference>
<feature type="non-terminal residue" evidence="2">
    <location>
        <position position="1"/>
    </location>
</feature>
<dbReference type="PANTHER" id="PTHR48424">
    <property type="entry name" value="DYNEIN LIGHT CHAIN-RELATED"/>
    <property type="match status" value="1"/>
</dbReference>
<name>A0AAN5DDM2_9BILA</name>
<sequence>HILTDLLRFKQKLLHHSHTSNGARTTVGRIKIHAGMRPNGQNGGEGGGGRGRSLAALEEQDGDLSEVEVDEVLRLVGDVAAEVTPDDAVPGGVVLLVELLLDVGSDVLLDVSLLECLSSAVDRILLHVLAHVGVLDHGLAVSHREGR</sequence>
<feature type="region of interest" description="Disordered" evidence="1">
    <location>
        <begin position="34"/>
        <end position="53"/>
    </location>
</feature>
<feature type="compositionally biased region" description="Gly residues" evidence="1">
    <location>
        <begin position="41"/>
        <end position="51"/>
    </location>
</feature>
<accession>A0AAN5DDM2</accession>
<comment type="caution">
    <text evidence="2">The sequence shown here is derived from an EMBL/GenBank/DDBJ whole genome shotgun (WGS) entry which is preliminary data.</text>
</comment>
<dbReference type="PANTHER" id="PTHR48424:SF3">
    <property type="entry name" value="DYNEIN LIGHT CHAIN-RELATED"/>
    <property type="match status" value="1"/>
</dbReference>
<keyword evidence="3" id="KW-1185">Reference proteome</keyword>
<evidence type="ECO:0000313" key="2">
    <source>
        <dbReference type="EMBL" id="GMR61551.1"/>
    </source>
</evidence>
<evidence type="ECO:0008006" key="4">
    <source>
        <dbReference type="Google" id="ProtNLM"/>
    </source>
</evidence>
<reference evidence="3" key="1">
    <citation type="submission" date="2022-10" db="EMBL/GenBank/DDBJ databases">
        <title>Genome assembly of Pristionchus species.</title>
        <authorList>
            <person name="Yoshida K."/>
            <person name="Sommer R.J."/>
        </authorList>
    </citation>
    <scope>NUCLEOTIDE SEQUENCE [LARGE SCALE GENOMIC DNA]</scope>
    <source>
        <strain evidence="3">RS5460</strain>
    </source>
</reference>
<protein>
    <recommendedName>
        <fullName evidence="4">Dynein light chain</fullName>
    </recommendedName>
</protein>
<dbReference type="AlphaFoldDB" id="A0AAN5DDM2"/>
<dbReference type="EMBL" id="BTRK01000006">
    <property type="protein sequence ID" value="GMR61551.1"/>
    <property type="molecule type" value="Genomic_DNA"/>
</dbReference>
<feature type="non-terminal residue" evidence="2">
    <location>
        <position position="147"/>
    </location>
</feature>
<gene>
    <name evidence="2" type="ORF">PMAYCL1PPCAC_31746</name>
</gene>
<organism evidence="2 3">
    <name type="scientific">Pristionchus mayeri</name>
    <dbReference type="NCBI Taxonomy" id="1317129"/>
    <lineage>
        <taxon>Eukaryota</taxon>
        <taxon>Metazoa</taxon>
        <taxon>Ecdysozoa</taxon>
        <taxon>Nematoda</taxon>
        <taxon>Chromadorea</taxon>
        <taxon>Rhabditida</taxon>
        <taxon>Rhabditina</taxon>
        <taxon>Diplogasteromorpha</taxon>
        <taxon>Diplogasteroidea</taxon>
        <taxon>Neodiplogasteridae</taxon>
        <taxon>Pristionchus</taxon>
    </lineage>
</organism>